<geneLocation type="plasmid" evidence="1 2">
    <name>p2unnamed</name>
</geneLocation>
<keyword evidence="2" id="KW-1185">Reference proteome</keyword>
<dbReference type="Proteomes" id="UP000831859">
    <property type="component" value="Plasmid p2unnamed"/>
</dbReference>
<organism evidence="1 2">
    <name type="scientific">Apilactobacillus apisilvae</name>
    <dbReference type="NCBI Taxonomy" id="2923364"/>
    <lineage>
        <taxon>Bacteria</taxon>
        <taxon>Bacillati</taxon>
        <taxon>Bacillota</taxon>
        <taxon>Bacilli</taxon>
        <taxon>Lactobacillales</taxon>
        <taxon>Lactobacillaceae</taxon>
        <taxon>Apilactobacillus</taxon>
    </lineage>
</organism>
<sequence length="85" mass="9692">MGLTEEQMKKILVFLYEKTVKGKYENINNSEELAKYIGIDNTLTINAFMKKLFKRGLAKHPMIGSNKANNLKLTDKGIETLKSEL</sequence>
<dbReference type="EMBL" id="CP093364">
    <property type="protein sequence ID" value="UQS85844.1"/>
    <property type="molecule type" value="Genomic_DNA"/>
</dbReference>
<gene>
    <name evidence="1" type="ORF">MOO46_07845</name>
</gene>
<accession>A0ABY4PJA7</accession>
<reference evidence="1 2" key="1">
    <citation type="journal article" date="2022" name="Int. J. Syst. Evol. Microbiol.">
        <title>Apilactobacillus apisilvae sp. nov., Nicolia spurrieriana gen. nov. sp. nov., Bombilactobacillus folatiphilus sp. nov. and Bombilactobacillus thymidiniphilus sp. nov., four new lactic acid bacterial isolates from stingless bees Tetragonula carbonaria and Austroplebeia australis.</title>
        <authorList>
            <person name="Oliphant S.A."/>
            <person name="Watson-Haigh N.S."/>
            <person name="Sumby K.M."/>
            <person name="Gardner J."/>
            <person name="Groom S."/>
            <person name="Jiranek V."/>
        </authorList>
    </citation>
    <scope>NUCLEOTIDE SEQUENCE [LARGE SCALE GENOMIC DNA]</scope>
    <source>
        <strain evidence="1 2">SG5_A10</strain>
    </source>
</reference>
<name>A0ABY4PJA7_9LACO</name>
<protein>
    <submittedName>
        <fullName evidence="1">Uncharacterized protein</fullName>
    </submittedName>
</protein>
<proteinExistence type="predicted"/>
<evidence type="ECO:0000313" key="1">
    <source>
        <dbReference type="EMBL" id="UQS85844.1"/>
    </source>
</evidence>
<evidence type="ECO:0000313" key="2">
    <source>
        <dbReference type="Proteomes" id="UP000831859"/>
    </source>
</evidence>
<keyword evidence="1" id="KW-0614">Plasmid</keyword>
<dbReference type="RefSeq" id="WP_249511807.1">
    <property type="nucleotide sequence ID" value="NZ_CP093364.1"/>
</dbReference>